<evidence type="ECO:0000313" key="1">
    <source>
        <dbReference type="EMBL" id="MPC62576.1"/>
    </source>
</evidence>
<comment type="caution">
    <text evidence="1">The sequence shown here is derived from an EMBL/GenBank/DDBJ whole genome shotgun (WGS) entry which is preliminary data.</text>
</comment>
<organism evidence="1 2">
    <name type="scientific">Portunus trituberculatus</name>
    <name type="common">Swimming crab</name>
    <name type="synonym">Neptunus trituberculatus</name>
    <dbReference type="NCBI Taxonomy" id="210409"/>
    <lineage>
        <taxon>Eukaryota</taxon>
        <taxon>Metazoa</taxon>
        <taxon>Ecdysozoa</taxon>
        <taxon>Arthropoda</taxon>
        <taxon>Crustacea</taxon>
        <taxon>Multicrustacea</taxon>
        <taxon>Malacostraca</taxon>
        <taxon>Eumalacostraca</taxon>
        <taxon>Eucarida</taxon>
        <taxon>Decapoda</taxon>
        <taxon>Pleocyemata</taxon>
        <taxon>Brachyura</taxon>
        <taxon>Eubrachyura</taxon>
        <taxon>Portunoidea</taxon>
        <taxon>Portunidae</taxon>
        <taxon>Portuninae</taxon>
        <taxon>Portunus</taxon>
    </lineage>
</organism>
<name>A0A5B7GYC2_PORTR</name>
<accession>A0A5B7GYC2</accession>
<dbReference type="EMBL" id="VSRR010019827">
    <property type="protein sequence ID" value="MPC62576.1"/>
    <property type="molecule type" value="Genomic_DNA"/>
</dbReference>
<keyword evidence="2" id="KW-1185">Reference proteome</keyword>
<dbReference type="AlphaFoldDB" id="A0A5B7GYC2"/>
<protein>
    <submittedName>
        <fullName evidence="1">Uncharacterized protein</fullName>
    </submittedName>
</protein>
<reference evidence="1 2" key="1">
    <citation type="submission" date="2019-05" db="EMBL/GenBank/DDBJ databases">
        <title>Another draft genome of Portunus trituberculatus and its Hox gene families provides insights of decapod evolution.</title>
        <authorList>
            <person name="Jeong J.-H."/>
            <person name="Song I."/>
            <person name="Kim S."/>
            <person name="Choi T."/>
            <person name="Kim D."/>
            <person name="Ryu S."/>
            <person name="Kim W."/>
        </authorList>
    </citation>
    <scope>NUCLEOTIDE SEQUENCE [LARGE SCALE GENOMIC DNA]</scope>
    <source>
        <tissue evidence="1">Muscle</tissue>
    </source>
</reference>
<proteinExistence type="predicted"/>
<sequence length="108" mass="12656">MEKAERMCVDVLQEVGRVHEVRRAWLRVACEEYAKVSGCRRTLAARGESVRGNLRVWLPRRMRKYFALVRLSVQVLLWVTRVLPHLCPLHVKAIRTDLHLLIEGSLER</sequence>
<evidence type="ECO:0000313" key="2">
    <source>
        <dbReference type="Proteomes" id="UP000324222"/>
    </source>
</evidence>
<gene>
    <name evidence="1" type="ORF">E2C01_056662</name>
</gene>
<dbReference type="Proteomes" id="UP000324222">
    <property type="component" value="Unassembled WGS sequence"/>
</dbReference>